<evidence type="ECO:0000313" key="2">
    <source>
        <dbReference type="EnsemblPlants" id="PGSC0003DMT400089096"/>
    </source>
</evidence>
<dbReference type="HOGENOM" id="CLU_2254989_0_0_1"/>
<feature type="region of interest" description="Disordered" evidence="1">
    <location>
        <begin position="82"/>
        <end position="104"/>
    </location>
</feature>
<dbReference type="Gramene" id="PGSC0003DMT400089096">
    <property type="protein sequence ID" value="PGSC0003DMT400089096"/>
    <property type="gene ID" value="PGSC0003DMG400038667"/>
</dbReference>
<dbReference type="PaxDb" id="4113-PGSC0003DMT400089096"/>
<dbReference type="InParanoid" id="M1DHF7"/>
<dbReference type="Proteomes" id="UP000011115">
    <property type="component" value="Unassembled WGS sequence"/>
</dbReference>
<reference evidence="3" key="1">
    <citation type="journal article" date="2011" name="Nature">
        <title>Genome sequence and analysis of the tuber crop potato.</title>
        <authorList>
            <consortium name="The Potato Genome Sequencing Consortium"/>
        </authorList>
    </citation>
    <scope>NUCLEOTIDE SEQUENCE [LARGE SCALE GENOMIC DNA]</scope>
    <source>
        <strain evidence="3">cv. DM1-3 516 R44</strain>
    </source>
</reference>
<protein>
    <submittedName>
        <fullName evidence="2">Uncharacterized protein</fullName>
    </submittedName>
</protein>
<dbReference type="AlphaFoldDB" id="M1DHF7"/>
<keyword evidence="3" id="KW-1185">Reference proteome</keyword>
<proteinExistence type="predicted"/>
<evidence type="ECO:0000256" key="1">
    <source>
        <dbReference type="SAM" id="MobiDB-lite"/>
    </source>
</evidence>
<evidence type="ECO:0000313" key="3">
    <source>
        <dbReference type="Proteomes" id="UP000011115"/>
    </source>
</evidence>
<name>M1DHF7_SOLTU</name>
<accession>M1DHF7</accession>
<sequence>MHKEYKGADKGRTGSLSARRRMRLATSCFSPKVTEFNITFSIDIKGDVGQLGETLSGSASSSQLTKMAHHAYYQPNFFKSVPQPPKAKSKYAIAKLGSDQPTHA</sequence>
<reference evidence="2" key="2">
    <citation type="submission" date="2015-06" db="UniProtKB">
        <authorList>
            <consortium name="EnsemblPlants"/>
        </authorList>
    </citation>
    <scope>IDENTIFICATION</scope>
    <source>
        <strain evidence="2">DM1-3 516 R44</strain>
    </source>
</reference>
<dbReference type="EnsemblPlants" id="PGSC0003DMT400089096">
    <property type="protein sequence ID" value="PGSC0003DMT400089096"/>
    <property type="gene ID" value="PGSC0003DMG400038667"/>
</dbReference>
<organism evidence="2 3">
    <name type="scientific">Solanum tuberosum</name>
    <name type="common">Potato</name>
    <dbReference type="NCBI Taxonomy" id="4113"/>
    <lineage>
        <taxon>Eukaryota</taxon>
        <taxon>Viridiplantae</taxon>
        <taxon>Streptophyta</taxon>
        <taxon>Embryophyta</taxon>
        <taxon>Tracheophyta</taxon>
        <taxon>Spermatophyta</taxon>
        <taxon>Magnoliopsida</taxon>
        <taxon>eudicotyledons</taxon>
        <taxon>Gunneridae</taxon>
        <taxon>Pentapetalae</taxon>
        <taxon>asterids</taxon>
        <taxon>lamiids</taxon>
        <taxon>Solanales</taxon>
        <taxon>Solanaceae</taxon>
        <taxon>Solanoideae</taxon>
        <taxon>Solaneae</taxon>
        <taxon>Solanum</taxon>
    </lineage>
</organism>